<gene>
    <name evidence="2" type="ORF">Tci_563575</name>
</gene>
<keyword evidence="2" id="KW-0695">RNA-directed DNA polymerase</keyword>
<keyword evidence="2" id="KW-0548">Nucleotidyltransferase</keyword>
<name>A0A699IWC4_TANCI</name>
<comment type="caution">
    <text evidence="2">The sequence shown here is derived from an EMBL/GenBank/DDBJ whole genome shotgun (WGS) entry which is preliminary data.</text>
</comment>
<accession>A0A699IWC4</accession>
<feature type="compositionally biased region" description="Basic and acidic residues" evidence="1">
    <location>
        <begin position="122"/>
        <end position="138"/>
    </location>
</feature>
<feature type="compositionally biased region" description="Basic and acidic residues" evidence="1">
    <location>
        <begin position="275"/>
        <end position="286"/>
    </location>
</feature>
<evidence type="ECO:0000313" key="2">
    <source>
        <dbReference type="EMBL" id="GEZ91602.1"/>
    </source>
</evidence>
<protein>
    <submittedName>
        <fullName evidence="2">Putative reverse transcriptase domain, ribonuclease H-like domain protein</fullName>
    </submittedName>
</protein>
<dbReference type="EMBL" id="BKCJ010341574">
    <property type="protein sequence ID" value="GEZ91602.1"/>
    <property type="molecule type" value="Genomic_DNA"/>
</dbReference>
<organism evidence="2">
    <name type="scientific">Tanacetum cinerariifolium</name>
    <name type="common">Dalmatian daisy</name>
    <name type="synonym">Chrysanthemum cinerariifolium</name>
    <dbReference type="NCBI Taxonomy" id="118510"/>
    <lineage>
        <taxon>Eukaryota</taxon>
        <taxon>Viridiplantae</taxon>
        <taxon>Streptophyta</taxon>
        <taxon>Embryophyta</taxon>
        <taxon>Tracheophyta</taxon>
        <taxon>Spermatophyta</taxon>
        <taxon>Magnoliopsida</taxon>
        <taxon>eudicotyledons</taxon>
        <taxon>Gunneridae</taxon>
        <taxon>Pentapetalae</taxon>
        <taxon>asterids</taxon>
        <taxon>campanulids</taxon>
        <taxon>Asterales</taxon>
        <taxon>Asteraceae</taxon>
        <taxon>Asteroideae</taxon>
        <taxon>Anthemideae</taxon>
        <taxon>Anthemidinae</taxon>
        <taxon>Tanacetum</taxon>
    </lineage>
</organism>
<feature type="region of interest" description="Disordered" evidence="1">
    <location>
        <begin position="122"/>
        <end position="141"/>
    </location>
</feature>
<evidence type="ECO:0000256" key="1">
    <source>
        <dbReference type="SAM" id="MobiDB-lite"/>
    </source>
</evidence>
<dbReference type="PANTHER" id="PTHR48475:SF2">
    <property type="entry name" value="RIBONUCLEASE H"/>
    <property type="match status" value="1"/>
</dbReference>
<reference evidence="2" key="1">
    <citation type="journal article" date="2019" name="Sci. Rep.">
        <title>Draft genome of Tanacetum cinerariifolium, the natural source of mosquito coil.</title>
        <authorList>
            <person name="Yamashiro T."/>
            <person name="Shiraishi A."/>
            <person name="Satake H."/>
            <person name="Nakayama K."/>
        </authorList>
    </citation>
    <scope>NUCLEOTIDE SEQUENCE</scope>
</reference>
<keyword evidence="2" id="KW-0808">Transferase</keyword>
<dbReference type="GO" id="GO:0003964">
    <property type="term" value="F:RNA-directed DNA polymerase activity"/>
    <property type="evidence" value="ECO:0007669"/>
    <property type="project" value="UniProtKB-KW"/>
</dbReference>
<sequence>MKTLKSCTSGKMLQWATEANESFQRMKECLESLPTMVIPTKVLEKIIFSLVYAARKLQRYFQAHPIQVLSDMPIKQVLAKPKKSKRVAKWTIELGERKIKFKGKNSIKVQILADFLAETSSTKREEEKDEGAKRKEPEPENTWKLFIDGASSSDGSGARLMKQNKKADALSKVASMTFSKLTKNVLVEIIQNKSVTEQEITDTVKKDEDSWMARIQEYMKEGILPKDQQKARKLHIKAPLYKMIKERPYRRPPTNNAEGARFGRPQIIISYNGKKFAEGRSNEQRNRQRHGTKTRNGTPGLGLEAVIPIEICVEKKRVHEFDSKENEKRRREDLDVLEERREMTTIKEAHYKQKLEGYYNKNVKPSTFKPSSYVLRLNSSSKAEYQRKIRPTWEGPYRVIKTYGDGAYKLEMLSDKAIDRTWNKTNLHKFYI</sequence>
<dbReference type="PANTHER" id="PTHR48475">
    <property type="entry name" value="RIBONUCLEASE H"/>
    <property type="match status" value="1"/>
</dbReference>
<dbReference type="AlphaFoldDB" id="A0A699IWC4"/>
<feature type="region of interest" description="Disordered" evidence="1">
    <location>
        <begin position="275"/>
        <end position="300"/>
    </location>
</feature>
<proteinExistence type="predicted"/>